<keyword evidence="6" id="KW-0472">Membrane</keyword>
<evidence type="ECO:0000256" key="5">
    <source>
        <dbReference type="RuleBase" id="RU363034"/>
    </source>
</evidence>
<reference evidence="8" key="1">
    <citation type="journal article" date="2003" name="Exp. Appl. Acarol.">
        <title>Three serine proteinases from midguts of the hard tick Rhipicephalus appendiculatus; cDNA cloning and preliminary characterization.</title>
        <authorList>
            <person name="Mulenga A."/>
            <person name="Misao O."/>
            <person name="Sugimoto C."/>
        </authorList>
    </citation>
    <scope>NUCLEOTIDE SEQUENCE</scope>
</reference>
<evidence type="ECO:0000256" key="4">
    <source>
        <dbReference type="ARBA" id="ARBA00023157"/>
    </source>
</evidence>
<keyword evidence="5" id="KW-0720">Serine protease</keyword>
<dbReference type="PROSITE" id="PS00134">
    <property type="entry name" value="TRYPSIN_HIS"/>
    <property type="match status" value="1"/>
</dbReference>
<dbReference type="InterPro" id="IPR018114">
    <property type="entry name" value="TRYPSIN_HIS"/>
</dbReference>
<keyword evidence="4" id="KW-1015">Disulfide bond</keyword>
<evidence type="ECO:0000313" key="8">
    <source>
        <dbReference type="EMBL" id="AAL79566.1"/>
    </source>
</evidence>
<dbReference type="Pfam" id="PF00089">
    <property type="entry name" value="Trypsin"/>
    <property type="match status" value="1"/>
</dbReference>
<dbReference type="SMART" id="SM00020">
    <property type="entry name" value="Tryp_SPc"/>
    <property type="match status" value="1"/>
</dbReference>
<keyword evidence="6" id="KW-0812">Transmembrane</keyword>
<feature type="domain" description="Peptidase S1" evidence="7">
    <location>
        <begin position="250"/>
        <end position="472"/>
    </location>
</feature>
<dbReference type="InterPro" id="IPR001314">
    <property type="entry name" value="Peptidase_S1A"/>
</dbReference>
<evidence type="ECO:0000259" key="7">
    <source>
        <dbReference type="PROSITE" id="PS50240"/>
    </source>
</evidence>
<accession>Q8T4N3</accession>
<dbReference type="PROSITE" id="PS00135">
    <property type="entry name" value="TRYPSIN_SER"/>
    <property type="match status" value="1"/>
</dbReference>
<proteinExistence type="evidence at transcript level"/>
<dbReference type="InterPro" id="IPR001254">
    <property type="entry name" value="Trypsin_dom"/>
</dbReference>
<comment type="catalytic activity">
    <reaction evidence="1">
        <text>Preferential cleavage: Arg-|-Xaa, Lys-|-Xaa.</text>
        <dbReference type="EC" id="3.4.21.10"/>
    </reaction>
</comment>
<dbReference type="EC" id="3.4.21.10" evidence="2"/>
<protein>
    <recommendedName>
        <fullName evidence="3">Acrosin</fullName>
        <ecNumber evidence="2">3.4.21.10</ecNumber>
    </recommendedName>
</protein>
<dbReference type="Gene3D" id="2.40.10.10">
    <property type="entry name" value="Trypsin-like serine proteases"/>
    <property type="match status" value="3"/>
</dbReference>
<dbReference type="GO" id="GO:0006508">
    <property type="term" value="P:proteolysis"/>
    <property type="evidence" value="ECO:0007669"/>
    <property type="project" value="UniProtKB-KW"/>
</dbReference>
<dbReference type="PROSITE" id="PS50240">
    <property type="entry name" value="TRYPSIN_DOM"/>
    <property type="match status" value="1"/>
</dbReference>
<dbReference type="PANTHER" id="PTHR24252">
    <property type="entry name" value="ACROSIN-RELATED"/>
    <property type="match status" value="1"/>
</dbReference>
<dbReference type="PANTHER" id="PTHR24252:SF8">
    <property type="entry name" value="ACROSIN"/>
    <property type="match status" value="1"/>
</dbReference>
<sequence length="474" mass="51232">MGAVQTVCVETAKTSIQSGTGSLPAAEYSIPLLMTVLLILFFVSAIGESASQFGDVTIEHRKKLIVSGQTEGYVLSPGFAKAPTTRETFTAVWRLSPWKGNRTSSCTSRMSTWTRSTTAAVTGSRYGRLCSRRQAGSLLSAVRKGRKLGLPWRQERPDFLQDRRNAGRKGISDSIPAHRCQCPLLQGSVPVHEPPVYSSQRYLRRASSTCADGSDEKFCKYVGSRGLKNMADVPCGTPVHLPNTDAEDRVVGGTEATPHSWPWQVKLGDPEYEGIGHFCGGALISSQWVLTAAHCVIKRKPSDVTVTLGVHDLLEVGDVITRKVDMLLPHSNHSVTLHTTDIALLSCGVPVTSRTMRPICLPEKAHKFTATRGVFRTGWGQTGGSGRGGLVFRHIEEHYTFCAGDPQGAYGVCHGDSGGPLFCSKVGIGWTVQGVANSVLKSTDSGTLCGVGSDSFWSRVSSHLPWIHHTIRVM</sequence>
<feature type="transmembrane region" description="Helical" evidence="6">
    <location>
        <begin position="28"/>
        <end position="47"/>
    </location>
</feature>
<evidence type="ECO:0000256" key="6">
    <source>
        <dbReference type="SAM" id="Phobius"/>
    </source>
</evidence>
<dbReference type="InterPro" id="IPR033116">
    <property type="entry name" value="TRYPSIN_SER"/>
</dbReference>
<dbReference type="CDD" id="cd00190">
    <property type="entry name" value="Tryp_SPc"/>
    <property type="match status" value="1"/>
</dbReference>
<dbReference type="EMBL" id="AY078094">
    <property type="protein sequence ID" value="AAL79566.1"/>
    <property type="molecule type" value="mRNA"/>
</dbReference>
<evidence type="ECO:0000256" key="1">
    <source>
        <dbReference type="ARBA" id="ARBA00001656"/>
    </source>
</evidence>
<dbReference type="InterPro" id="IPR009003">
    <property type="entry name" value="Peptidase_S1_PA"/>
</dbReference>
<dbReference type="InterPro" id="IPR043504">
    <property type="entry name" value="Peptidase_S1_PA_chymotrypsin"/>
</dbReference>
<keyword evidence="5" id="KW-0378">Hydrolase</keyword>
<evidence type="ECO:0000256" key="3">
    <source>
        <dbReference type="ARBA" id="ARBA00017161"/>
    </source>
</evidence>
<dbReference type="AlphaFoldDB" id="Q8T4N3"/>
<name>Q8T4N3_RHIAP</name>
<evidence type="ECO:0000256" key="2">
    <source>
        <dbReference type="ARBA" id="ARBA00012050"/>
    </source>
</evidence>
<dbReference type="GO" id="GO:0004252">
    <property type="term" value="F:serine-type endopeptidase activity"/>
    <property type="evidence" value="ECO:0007669"/>
    <property type="project" value="InterPro"/>
</dbReference>
<dbReference type="PRINTS" id="PR00722">
    <property type="entry name" value="CHYMOTRYPSIN"/>
</dbReference>
<keyword evidence="5" id="KW-0645">Protease</keyword>
<keyword evidence="6" id="KW-1133">Transmembrane helix</keyword>
<organism evidence="8">
    <name type="scientific">Rhipicephalus appendiculatus</name>
    <name type="common">Brown ear tick</name>
    <dbReference type="NCBI Taxonomy" id="34631"/>
    <lineage>
        <taxon>Eukaryota</taxon>
        <taxon>Metazoa</taxon>
        <taxon>Ecdysozoa</taxon>
        <taxon>Arthropoda</taxon>
        <taxon>Chelicerata</taxon>
        <taxon>Arachnida</taxon>
        <taxon>Acari</taxon>
        <taxon>Parasitiformes</taxon>
        <taxon>Ixodida</taxon>
        <taxon>Ixodoidea</taxon>
        <taxon>Ixodidae</taxon>
        <taxon>Rhipicephalinae</taxon>
        <taxon>Rhipicephalus</taxon>
        <taxon>Rhipicephalus</taxon>
    </lineage>
</organism>
<dbReference type="SUPFAM" id="SSF50494">
    <property type="entry name" value="Trypsin-like serine proteases"/>
    <property type="match status" value="1"/>
</dbReference>
<dbReference type="FunFam" id="2.40.10.10:FF:000068">
    <property type="entry name" value="transmembrane protease serine 2"/>
    <property type="match status" value="1"/>
</dbReference>